<reference evidence="1" key="1">
    <citation type="journal article" date="2023" name="G3 (Bethesda)">
        <title>A reference genome for the long-term kleptoplast-retaining sea slug Elysia crispata morphotype clarki.</title>
        <authorList>
            <person name="Eastman K.E."/>
            <person name="Pendleton A.L."/>
            <person name="Shaikh M.A."/>
            <person name="Suttiyut T."/>
            <person name="Ogas R."/>
            <person name="Tomko P."/>
            <person name="Gavelis G."/>
            <person name="Widhalm J.R."/>
            <person name="Wisecaver J.H."/>
        </authorList>
    </citation>
    <scope>NUCLEOTIDE SEQUENCE</scope>
    <source>
        <strain evidence="1">ECLA1</strain>
    </source>
</reference>
<name>A0AAE1DJ01_9GAST</name>
<sequence length="184" mass="20243">MAGGRATVVTISSHRSPPVWLLVLPPVKPPSFSPPCLTVYQETVLSVSGCTARTTEDRPPDHVRGCLYHNRMSDVMSDSVTFDLCYDWLSQWSGSQGIKHGAEVSRDKKKPPGSENSADKVGFCVCVAVFVDVDVQHGGTMRLEPLTGTHILSVSPFAVRGKTVPMIYIQRSTRKSSWLKIPFR</sequence>
<evidence type="ECO:0000313" key="2">
    <source>
        <dbReference type="Proteomes" id="UP001283361"/>
    </source>
</evidence>
<protein>
    <submittedName>
        <fullName evidence="1">Uncharacterized protein</fullName>
    </submittedName>
</protein>
<accession>A0AAE1DJ01</accession>
<dbReference type="EMBL" id="JAWDGP010003769">
    <property type="protein sequence ID" value="KAK3771163.1"/>
    <property type="molecule type" value="Genomic_DNA"/>
</dbReference>
<organism evidence="1 2">
    <name type="scientific">Elysia crispata</name>
    <name type="common">lettuce slug</name>
    <dbReference type="NCBI Taxonomy" id="231223"/>
    <lineage>
        <taxon>Eukaryota</taxon>
        <taxon>Metazoa</taxon>
        <taxon>Spiralia</taxon>
        <taxon>Lophotrochozoa</taxon>
        <taxon>Mollusca</taxon>
        <taxon>Gastropoda</taxon>
        <taxon>Heterobranchia</taxon>
        <taxon>Euthyneura</taxon>
        <taxon>Panpulmonata</taxon>
        <taxon>Sacoglossa</taxon>
        <taxon>Placobranchoidea</taxon>
        <taxon>Plakobranchidae</taxon>
        <taxon>Elysia</taxon>
    </lineage>
</organism>
<evidence type="ECO:0000313" key="1">
    <source>
        <dbReference type="EMBL" id="KAK3771163.1"/>
    </source>
</evidence>
<dbReference type="AlphaFoldDB" id="A0AAE1DJ01"/>
<gene>
    <name evidence="1" type="ORF">RRG08_011827</name>
</gene>
<dbReference type="Proteomes" id="UP001283361">
    <property type="component" value="Unassembled WGS sequence"/>
</dbReference>
<comment type="caution">
    <text evidence="1">The sequence shown here is derived from an EMBL/GenBank/DDBJ whole genome shotgun (WGS) entry which is preliminary data.</text>
</comment>
<proteinExistence type="predicted"/>
<keyword evidence="2" id="KW-1185">Reference proteome</keyword>